<feature type="domain" description="Zn(2)-C6 fungal-type" evidence="5">
    <location>
        <begin position="471"/>
        <end position="500"/>
    </location>
</feature>
<evidence type="ECO:0000313" key="6">
    <source>
        <dbReference type="EMBL" id="PWN33418.1"/>
    </source>
</evidence>
<feature type="region of interest" description="Disordered" evidence="4">
    <location>
        <begin position="640"/>
        <end position="664"/>
    </location>
</feature>
<dbReference type="EMBL" id="KZ819604">
    <property type="protein sequence ID" value="PWN33418.1"/>
    <property type="molecule type" value="Genomic_DNA"/>
</dbReference>
<evidence type="ECO:0000256" key="3">
    <source>
        <dbReference type="ARBA" id="ARBA00023242"/>
    </source>
</evidence>
<feature type="compositionally biased region" description="Low complexity" evidence="4">
    <location>
        <begin position="558"/>
        <end position="574"/>
    </location>
</feature>
<dbReference type="PROSITE" id="PS00463">
    <property type="entry name" value="ZN2_CY6_FUNGAL_1"/>
    <property type="match status" value="1"/>
</dbReference>
<feature type="compositionally biased region" description="Polar residues" evidence="4">
    <location>
        <begin position="652"/>
        <end position="664"/>
    </location>
</feature>
<dbReference type="CDD" id="cd00067">
    <property type="entry name" value="GAL4"/>
    <property type="match status" value="1"/>
</dbReference>
<dbReference type="OrthoDB" id="2399539at2759"/>
<evidence type="ECO:0000256" key="1">
    <source>
        <dbReference type="ARBA" id="ARBA00023015"/>
    </source>
</evidence>
<feature type="compositionally biased region" description="Basic and acidic residues" evidence="4">
    <location>
        <begin position="187"/>
        <end position="209"/>
    </location>
</feature>
<feature type="region of interest" description="Disordered" evidence="4">
    <location>
        <begin position="549"/>
        <end position="590"/>
    </location>
</feature>
<dbReference type="RefSeq" id="XP_025353720.1">
    <property type="nucleotide sequence ID" value="XM_025501440.1"/>
</dbReference>
<feature type="region of interest" description="Disordered" evidence="4">
    <location>
        <begin position="317"/>
        <end position="348"/>
    </location>
</feature>
<keyword evidence="3" id="KW-0539">Nucleus</keyword>
<dbReference type="GeneID" id="37023221"/>
<dbReference type="GO" id="GO:0000981">
    <property type="term" value="F:DNA-binding transcription factor activity, RNA polymerase II-specific"/>
    <property type="evidence" value="ECO:0007669"/>
    <property type="project" value="InterPro"/>
</dbReference>
<organism evidence="6 7">
    <name type="scientific">Meira miltonrushii</name>
    <dbReference type="NCBI Taxonomy" id="1280837"/>
    <lineage>
        <taxon>Eukaryota</taxon>
        <taxon>Fungi</taxon>
        <taxon>Dikarya</taxon>
        <taxon>Basidiomycota</taxon>
        <taxon>Ustilaginomycotina</taxon>
        <taxon>Exobasidiomycetes</taxon>
        <taxon>Exobasidiales</taxon>
        <taxon>Brachybasidiaceae</taxon>
        <taxon>Meira</taxon>
    </lineage>
</organism>
<dbReference type="InterPro" id="IPR051127">
    <property type="entry name" value="Fungal_SecMet_Regulators"/>
</dbReference>
<keyword evidence="7" id="KW-1185">Reference proteome</keyword>
<protein>
    <recommendedName>
        <fullName evidence="5">Zn(2)-C6 fungal-type domain-containing protein</fullName>
    </recommendedName>
</protein>
<feature type="compositionally biased region" description="Polar residues" evidence="4">
    <location>
        <begin position="388"/>
        <end position="403"/>
    </location>
</feature>
<evidence type="ECO:0000256" key="4">
    <source>
        <dbReference type="SAM" id="MobiDB-lite"/>
    </source>
</evidence>
<dbReference type="InterPro" id="IPR001138">
    <property type="entry name" value="Zn2Cys6_DnaBD"/>
</dbReference>
<evidence type="ECO:0000259" key="5">
    <source>
        <dbReference type="PROSITE" id="PS50048"/>
    </source>
</evidence>
<feature type="region of interest" description="Disordered" evidence="4">
    <location>
        <begin position="697"/>
        <end position="719"/>
    </location>
</feature>
<dbReference type="AlphaFoldDB" id="A0A316V8R4"/>
<keyword evidence="1" id="KW-0805">Transcription regulation</keyword>
<feature type="compositionally biased region" description="Low complexity" evidence="4">
    <location>
        <begin position="323"/>
        <end position="341"/>
    </location>
</feature>
<feature type="compositionally biased region" description="Basic and acidic residues" evidence="4">
    <location>
        <begin position="1"/>
        <end position="29"/>
    </location>
</feature>
<name>A0A316V8R4_9BASI</name>
<feature type="compositionally biased region" description="Low complexity" evidence="4">
    <location>
        <begin position="107"/>
        <end position="118"/>
    </location>
</feature>
<reference evidence="6 7" key="1">
    <citation type="journal article" date="2018" name="Mol. Biol. Evol.">
        <title>Broad Genomic Sampling Reveals a Smut Pathogenic Ancestry of the Fungal Clade Ustilaginomycotina.</title>
        <authorList>
            <person name="Kijpornyongpan T."/>
            <person name="Mondo S.J."/>
            <person name="Barry K."/>
            <person name="Sandor L."/>
            <person name="Lee J."/>
            <person name="Lipzen A."/>
            <person name="Pangilinan J."/>
            <person name="LaButti K."/>
            <person name="Hainaut M."/>
            <person name="Henrissat B."/>
            <person name="Grigoriev I.V."/>
            <person name="Spatafora J.W."/>
            <person name="Aime M.C."/>
        </authorList>
    </citation>
    <scope>NUCLEOTIDE SEQUENCE [LARGE SCALE GENOMIC DNA]</scope>
    <source>
        <strain evidence="6 7">MCA 3882</strain>
    </source>
</reference>
<feature type="region of interest" description="Disordered" evidence="4">
    <location>
        <begin position="375"/>
        <end position="403"/>
    </location>
</feature>
<feature type="compositionally biased region" description="Polar residues" evidence="4">
    <location>
        <begin position="210"/>
        <end position="248"/>
    </location>
</feature>
<evidence type="ECO:0000256" key="2">
    <source>
        <dbReference type="ARBA" id="ARBA00023163"/>
    </source>
</evidence>
<sequence>MEKMKEENEQKECGFEHSLESAVKDDENLAKPLQSSQTHHDSNITSHPHPVPHATAEEIANNIFLSSMADENEKKIPSQLVEGQATNQPLTANPTPPTESNSENGCTNTVNNNPSNVVSPKLQEEQLNGTYPTPSQGSERQTIDRKFTPFFPTAPAAMTSEGSVDGVSVEMGSPENGVRIDQHNVEKGAAKAEHSMTTRSKDNSIHHSEQQMQYPTLPISNNSSFDQSAHQNDTQNLHPHNGSMQQGLNAPYCQSAPPTITSFEGALNSPTHPTGPMYHNNYYNPPYTSTYGQSQPYYQQQNQHNYGQAQSYDHTFQSHADPQGQMSHSNSSSMMHSQNGGLEPPPFFGSAATSVTSYDSEVGKSYHQQAHHYYHGSVPVPSDDLRRSASSQRLGTNGYQPYTVPTQAHRGTSHMGLPGQIATSSIFMANTNNMPDLRLNPGAMHAGASYGRLPDGKIIELFPAMMRTVQACEYCRSRKAKCTGGLPCDRCAKKKIKCEYAQLDKKRKIKTTTSEYDMSSGAARMAANKTIEQAQAQLSAKIGINNDRHDDGMMGHPSYSSGGRSASGRNMRMSKSTPGLDSESQKANSRRIMSSENMIRLAVDPIMEEVDENISAQVMFAKPRFTAPILSNLSRNAHIPAPMQNREGHSPASESQSELDLGQQSSNVGPVIQSELEADQELQNEVARTTYSSFPNLNVFPPLNDSGEDAVNLNRSLYG</sequence>
<accession>A0A316V8R4</accession>
<dbReference type="Proteomes" id="UP000245771">
    <property type="component" value="Unassembled WGS sequence"/>
</dbReference>
<proteinExistence type="predicted"/>
<dbReference type="Gene3D" id="4.10.240.10">
    <property type="entry name" value="Zn(2)-C6 fungal-type DNA-binding domain"/>
    <property type="match status" value="1"/>
</dbReference>
<dbReference type="InterPro" id="IPR036864">
    <property type="entry name" value="Zn2-C6_fun-type_DNA-bd_sf"/>
</dbReference>
<dbReference type="GO" id="GO:0008270">
    <property type="term" value="F:zinc ion binding"/>
    <property type="evidence" value="ECO:0007669"/>
    <property type="project" value="InterPro"/>
</dbReference>
<dbReference type="STRING" id="1280837.A0A316V8R4"/>
<feature type="region of interest" description="Disordered" evidence="4">
    <location>
        <begin position="187"/>
        <end position="248"/>
    </location>
</feature>
<gene>
    <name evidence="6" type="ORF">FA14DRAFT_185198</name>
</gene>
<dbReference type="PANTHER" id="PTHR47424">
    <property type="entry name" value="REGULATORY PROTEIN GAL4"/>
    <property type="match status" value="1"/>
</dbReference>
<evidence type="ECO:0000313" key="7">
    <source>
        <dbReference type="Proteomes" id="UP000245771"/>
    </source>
</evidence>
<dbReference type="Pfam" id="PF00172">
    <property type="entry name" value="Zn_clus"/>
    <property type="match status" value="1"/>
</dbReference>
<feature type="compositionally biased region" description="Polar residues" evidence="4">
    <location>
        <begin position="84"/>
        <end position="106"/>
    </location>
</feature>
<dbReference type="InParanoid" id="A0A316V8R4"/>
<dbReference type="SUPFAM" id="SSF57701">
    <property type="entry name" value="Zn2/Cys6 DNA-binding domain"/>
    <property type="match status" value="1"/>
</dbReference>
<keyword evidence="2" id="KW-0804">Transcription</keyword>
<dbReference type="SMART" id="SM00066">
    <property type="entry name" value="GAL4"/>
    <property type="match status" value="1"/>
</dbReference>
<dbReference type="PANTHER" id="PTHR47424:SF6">
    <property type="entry name" value="PROLINE UTILIZATION TRANS-ACTIVATOR"/>
    <property type="match status" value="1"/>
</dbReference>
<dbReference type="PROSITE" id="PS50048">
    <property type="entry name" value="ZN2_CY6_FUNGAL_2"/>
    <property type="match status" value="1"/>
</dbReference>
<feature type="region of interest" description="Disordered" evidence="4">
    <location>
        <begin position="1"/>
        <end position="118"/>
    </location>
</feature>